<proteinExistence type="predicted"/>
<evidence type="ECO:0000313" key="5">
    <source>
        <dbReference type="RefSeq" id="XP_016969645.1"/>
    </source>
</evidence>
<gene>
    <name evidence="5" type="primary">LOC108037554</name>
    <name evidence="3" type="synonym">108037554</name>
</gene>
<keyword evidence="1" id="KW-0175">Coiled coil</keyword>
<reference evidence="5" key="2">
    <citation type="submission" date="2025-04" db="UniProtKB">
        <authorList>
            <consortium name="RefSeq"/>
        </authorList>
    </citation>
    <scope>IDENTIFICATION</scope>
</reference>
<dbReference type="OrthoDB" id="7736976at2759"/>
<dbReference type="OMA" id="QVFVIWL"/>
<evidence type="ECO:0000313" key="3">
    <source>
        <dbReference type="EnsemblMetazoa" id="XP_016969645.1"/>
    </source>
</evidence>
<evidence type="ECO:0000259" key="2">
    <source>
        <dbReference type="Pfam" id="PF15866"/>
    </source>
</evidence>
<sequence length="329" mass="37751">MDFLDPELHSIDDVCAQFEAYKKQRKEEQAELKNKLKTKFNVDADLKELNSNMETLRVGMQKLEQRQQCQLRQRKLLSQSSFEAIEPAPAGEVDSSVKDEDNEPEKLLIKCGVSKCLFENCQKHVDSQLLMVHYLCEHDDKYASFQRFQPLVEGERVVLSFQPQSCEFRVNQVLGLLAYGGQLEQKFLMSRRPRDPEQHLQLEPHMPVVVLICRTATHAALKDKLPTRSVRLSDTLRDQVYVIWLVTPGDRLQLNATLCLCGRDAAVRAAYVVGVRKVNHSQDTSRFMAVDANYWRLTYAEVDRLSNNFRDELHLEVSLTESPAPLGGM</sequence>
<reference evidence="3" key="3">
    <citation type="submission" date="2025-05" db="UniProtKB">
        <authorList>
            <consortium name="EnsemblMetazoa"/>
        </authorList>
    </citation>
    <scope>IDENTIFICATION</scope>
</reference>
<dbReference type="Proteomes" id="UP001652680">
    <property type="component" value="Unassembled WGS sequence"/>
</dbReference>
<evidence type="ECO:0000256" key="1">
    <source>
        <dbReference type="SAM" id="Coils"/>
    </source>
</evidence>
<keyword evidence="4" id="KW-1185">Reference proteome</keyword>
<dbReference type="GeneID" id="108037554"/>
<reference evidence="4" key="1">
    <citation type="journal article" date="2021" name="Elife">
        <title>Highly contiguous assemblies of 101 drosophilid genomes.</title>
        <authorList>
            <person name="Kim B.Y."/>
            <person name="Wang J.R."/>
            <person name="Miller D.E."/>
            <person name="Barmina O."/>
            <person name="Delaney E."/>
            <person name="Thompson A."/>
            <person name="Comeault A.A."/>
            <person name="Peede D."/>
            <person name="D'Agostino E.R."/>
            <person name="Pelaez J."/>
            <person name="Aguilar J.M."/>
            <person name="Haji D."/>
            <person name="Matsunaga T."/>
            <person name="Armstrong E.E."/>
            <person name="Zych M."/>
            <person name="Ogawa Y."/>
            <person name="Stamenkovic-Radak M."/>
            <person name="Jelic M."/>
            <person name="Veselinovic M.S."/>
            <person name="Tanaskovic M."/>
            <person name="Eric P."/>
            <person name="Gao J.J."/>
            <person name="Katoh T.K."/>
            <person name="Toda M.J."/>
            <person name="Watabe H."/>
            <person name="Watada M."/>
            <person name="Davis J.S."/>
            <person name="Moyle L.C."/>
            <person name="Manoli G."/>
            <person name="Bertolini E."/>
            <person name="Kostal V."/>
            <person name="Hawley R.S."/>
            <person name="Takahashi A."/>
            <person name="Jones C.D."/>
            <person name="Price D.K."/>
            <person name="Whiteman N."/>
            <person name="Kopp A."/>
            <person name="Matute D.R."/>
            <person name="Petrov D.A."/>
        </authorList>
    </citation>
    <scope>NUCLEOTIDE SEQUENCE [LARGE SCALE GENOMIC DNA]</scope>
</reference>
<feature type="domain" description="DUF4729" evidence="2">
    <location>
        <begin position="115"/>
        <end position="308"/>
    </location>
</feature>
<name>A0A6P4DVK9_DRORH</name>
<dbReference type="InterPro" id="IPR031732">
    <property type="entry name" value="DUF4729"/>
</dbReference>
<dbReference type="Pfam" id="PF15866">
    <property type="entry name" value="DUF4729"/>
    <property type="match status" value="1"/>
</dbReference>
<dbReference type="RefSeq" id="XP_016969645.1">
    <property type="nucleotide sequence ID" value="XM_017114156.1"/>
</dbReference>
<dbReference type="EnsemblMetazoa" id="XM_017114156.2">
    <property type="protein sequence ID" value="XP_016969645.1"/>
    <property type="gene ID" value="LOC108037554"/>
</dbReference>
<dbReference type="AlphaFoldDB" id="A0A6P4DVK9"/>
<organism evidence="5">
    <name type="scientific">Drosophila rhopaloa</name>
    <name type="common">Fruit fly</name>
    <dbReference type="NCBI Taxonomy" id="1041015"/>
    <lineage>
        <taxon>Eukaryota</taxon>
        <taxon>Metazoa</taxon>
        <taxon>Ecdysozoa</taxon>
        <taxon>Arthropoda</taxon>
        <taxon>Hexapoda</taxon>
        <taxon>Insecta</taxon>
        <taxon>Pterygota</taxon>
        <taxon>Neoptera</taxon>
        <taxon>Endopterygota</taxon>
        <taxon>Diptera</taxon>
        <taxon>Brachycera</taxon>
        <taxon>Muscomorpha</taxon>
        <taxon>Ephydroidea</taxon>
        <taxon>Drosophilidae</taxon>
        <taxon>Drosophila</taxon>
        <taxon>Sophophora</taxon>
    </lineage>
</organism>
<accession>A0A6P4DVK9</accession>
<feature type="coiled-coil region" evidence="1">
    <location>
        <begin position="11"/>
        <end position="66"/>
    </location>
</feature>
<protein>
    <submittedName>
        <fullName evidence="5">Uncharacterized protein LOC108037554</fullName>
    </submittedName>
</protein>
<evidence type="ECO:0000313" key="4">
    <source>
        <dbReference type="Proteomes" id="UP001652680"/>
    </source>
</evidence>